<dbReference type="InterPro" id="IPR036249">
    <property type="entry name" value="Thioredoxin-like_sf"/>
</dbReference>
<dbReference type="PROSITE" id="PS51352">
    <property type="entry name" value="THIOREDOXIN_2"/>
    <property type="match status" value="1"/>
</dbReference>
<dbReference type="Gene3D" id="3.40.30.10">
    <property type="entry name" value="Glutaredoxin"/>
    <property type="match status" value="1"/>
</dbReference>
<dbReference type="PANTHER" id="PTHR13887">
    <property type="entry name" value="GLUTATHIONE S-TRANSFERASE KAPPA"/>
    <property type="match status" value="1"/>
</dbReference>
<comment type="similarity">
    <text evidence="1">Belongs to the thioredoxin family. DsbA subfamily.</text>
</comment>
<evidence type="ECO:0000313" key="8">
    <source>
        <dbReference type="Proteomes" id="UP001142325"/>
    </source>
</evidence>
<dbReference type="AlphaFoldDB" id="A0A9W6M7H3"/>
<evidence type="ECO:0000256" key="5">
    <source>
        <dbReference type="ARBA" id="ARBA00023284"/>
    </source>
</evidence>
<reference evidence="7" key="2">
    <citation type="submission" date="2023-01" db="EMBL/GenBank/DDBJ databases">
        <authorList>
            <person name="Sun Q."/>
            <person name="Evtushenko L."/>
        </authorList>
    </citation>
    <scope>NUCLEOTIDE SEQUENCE</scope>
    <source>
        <strain evidence="7">VKM Ac-1958</strain>
    </source>
</reference>
<feature type="domain" description="Thioredoxin" evidence="6">
    <location>
        <begin position="48"/>
        <end position="214"/>
    </location>
</feature>
<keyword evidence="5" id="KW-0676">Redox-active center</keyword>
<dbReference type="Proteomes" id="UP001142325">
    <property type="component" value="Unassembled WGS sequence"/>
</dbReference>
<dbReference type="PANTHER" id="PTHR13887:SF14">
    <property type="entry name" value="DISULFIDE BOND FORMATION PROTEIN D"/>
    <property type="match status" value="1"/>
</dbReference>
<dbReference type="EMBL" id="BSET01000001">
    <property type="protein sequence ID" value="GLK00412.1"/>
    <property type="molecule type" value="Genomic_DNA"/>
</dbReference>
<keyword evidence="3" id="KW-0560">Oxidoreductase</keyword>
<evidence type="ECO:0000256" key="3">
    <source>
        <dbReference type="ARBA" id="ARBA00023002"/>
    </source>
</evidence>
<evidence type="ECO:0000259" key="6">
    <source>
        <dbReference type="PROSITE" id="PS51352"/>
    </source>
</evidence>
<proteinExistence type="inferred from homology"/>
<sequence>MYPRFMSTPAEPGLKELQSKVTFYRRLTIGLALLVAFLAMVVIAQLTGSGQEKAPLADKPAAAESPAGAAQDAPYIRRDADDPMAIGDVDAPVVLVQWTDMRCPFCAAVHRDTLPTVIQEYVDSGKVRLELNDVSFFGEESETAAVAARAAAAQDMYFEYLDAVFGAAPGTGHAELPREKLIAFAEEVGIPDIAKFTADLDDPALRTAVQTSTAEAQRLGVSAVPFFVADGTALSGAQPIAIFRDFLDNAVDSKG</sequence>
<dbReference type="Pfam" id="PF13462">
    <property type="entry name" value="Thioredoxin_4"/>
    <property type="match status" value="1"/>
</dbReference>
<evidence type="ECO:0000256" key="1">
    <source>
        <dbReference type="ARBA" id="ARBA00005791"/>
    </source>
</evidence>
<evidence type="ECO:0000256" key="2">
    <source>
        <dbReference type="ARBA" id="ARBA00022729"/>
    </source>
</evidence>
<evidence type="ECO:0000313" key="7">
    <source>
        <dbReference type="EMBL" id="GLK00412.1"/>
    </source>
</evidence>
<reference evidence="7" key="1">
    <citation type="journal article" date="2014" name="Int. J. Syst. Evol. Microbiol.">
        <title>Complete genome sequence of Corynebacterium casei LMG S-19264T (=DSM 44701T), isolated from a smear-ripened cheese.</title>
        <authorList>
            <consortium name="US DOE Joint Genome Institute (JGI-PGF)"/>
            <person name="Walter F."/>
            <person name="Albersmeier A."/>
            <person name="Kalinowski J."/>
            <person name="Ruckert C."/>
        </authorList>
    </citation>
    <scope>NUCLEOTIDE SEQUENCE</scope>
    <source>
        <strain evidence="7">VKM Ac-1958</strain>
    </source>
</reference>
<organism evidence="7 8">
    <name type="scientific">Microbacterium keratanolyticum</name>
    <dbReference type="NCBI Taxonomy" id="67574"/>
    <lineage>
        <taxon>Bacteria</taxon>
        <taxon>Bacillati</taxon>
        <taxon>Actinomycetota</taxon>
        <taxon>Actinomycetes</taxon>
        <taxon>Micrococcales</taxon>
        <taxon>Microbacteriaceae</taxon>
        <taxon>Microbacterium</taxon>
    </lineage>
</organism>
<dbReference type="GO" id="GO:0016491">
    <property type="term" value="F:oxidoreductase activity"/>
    <property type="evidence" value="ECO:0007669"/>
    <property type="project" value="UniProtKB-KW"/>
</dbReference>
<protein>
    <recommendedName>
        <fullName evidence="6">Thioredoxin domain-containing protein</fullName>
    </recommendedName>
</protein>
<keyword evidence="2" id="KW-0732">Signal</keyword>
<gene>
    <name evidence="7" type="ORF">GCM10017596_01270</name>
</gene>
<dbReference type="SUPFAM" id="SSF52833">
    <property type="entry name" value="Thioredoxin-like"/>
    <property type="match status" value="1"/>
</dbReference>
<evidence type="ECO:0000256" key="4">
    <source>
        <dbReference type="ARBA" id="ARBA00023157"/>
    </source>
</evidence>
<keyword evidence="8" id="KW-1185">Reference proteome</keyword>
<comment type="caution">
    <text evidence="7">The sequence shown here is derived from an EMBL/GenBank/DDBJ whole genome shotgun (WGS) entry which is preliminary data.</text>
</comment>
<dbReference type="InterPro" id="IPR012336">
    <property type="entry name" value="Thioredoxin-like_fold"/>
</dbReference>
<accession>A0A9W6M7H3</accession>
<dbReference type="InterPro" id="IPR013766">
    <property type="entry name" value="Thioredoxin_domain"/>
</dbReference>
<keyword evidence="4" id="KW-1015">Disulfide bond</keyword>
<name>A0A9W6M7H3_9MICO</name>